<dbReference type="EMBL" id="JAUOQI010000006">
    <property type="protein sequence ID" value="MDO6577732.1"/>
    <property type="molecule type" value="Genomic_DNA"/>
</dbReference>
<reference evidence="10" key="2">
    <citation type="submission" date="2023-07" db="EMBL/GenBank/DDBJ databases">
        <title>Genome content predicts the carbon catabolic preferences of heterotrophic bacteria.</title>
        <authorList>
            <person name="Gralka M."/>
        </authorList>
    </citation>
    <scope>NUCLEOTIDE SEQUENCE</scope>
    <source>
        <strain evidence="10">F2M12</strain>
    </source>
</reference>
<evidence type="ECO:0000256" key="4">
    <source>
        <dbReference type="ARBA" id="ARBA00022723"/>
    </source>
</evidence>
<name>A0AAW7Z137_9ALTE</name>
<keyword evidence="3" id="KW-1029">Fimbrium biogenesis</keyword>
<dbReference type="InterPro" id="IPR011047">
    <property type="entry name" value="Quinoprotein_ADH-like_sf"/>
</dbReference>
<dbReference type="RefSeq" id="WP_057790659.1">
    <property type="nucleotide sequence ID" value="NZ_CAXIBE010000005.1"/>
</dbReference>
<organism evidence="10 12">
    <name type="scientific">Alteromonas stellipolaris</name>
    <dbReference type="NCBI Taxonomy" id="233316"/>
    <lineage>
        <taxon>Bacteria</taxon>
        <taxon>Pseudomonadati</taxon>
        <taxon>Pseudomonadota</taxon>
        <taxon>Gammaproteobacteria</taxon>
        <taxon>Alteromonadales</taxon>
        <taxon>Alteromonadaceae</taxon>
        <taxon>Alteromonas/Salinimonas group</taxon>
        <taxon>Alteromonas</taxon>
    </lineage>
</organism>
<accession>A0AAW7Z137</accession>
<evidence type="ECO:0000313" key="12">
    <source>
        <dbReference type="Proteomes" id="UP001170717"/>
    </source>
</evidence>
<evidence type="ECO:0000256" key="2">
    <source>
        <dbReference type="ARBA" id="ARBA00008387"/>
    </source>
</evidence>
<dbReference type="Gene3D" id="3.40.50.410">
    <property type="entry name" value="von Willebrand factor, type A domain"/>
    <property type="match status" value="2"/>
</dbReference>
<feature type="signal peptide" evidence="7">
    <location>
        <begin position="1"/>
        <end position="20"/>
    </location>
</feature>
<evidence type="ECO:0000256" key="3">
    <source>
        <dbReference type="ARBA" id="ARBA00022558"/>
    </source>
</evidence>
<gene>
    <name evidence="9" type="ORF">AVL57_14405</name>
    <name evidence="10" type="ORF">Q4527_10015</name>
</gene>
<keyword evidence="6" id="KW-0281">Fimbrium</keyword>
<comment type="similarity">
    <text evidence="2">Belongs to the PilY1 family.</text>
</comment>
<keyword evidence="4" id="KW-0479">Metal-binding</keyword>
<dbReference type="InterPro" id="IPR036465">
    <property type="entry name" value="vWFA_dom_sf"/>
</dbReference>
<dbReference type="Proteomes" id="UP001170717">
    <property type="component" value="Unassembled WGS sequence"/>
</dbReference>
<evidence type="ECO:0000256" key="1">
    <source>
        <dbReference type="ARBA" id="ARBA00004561"/>
    </source>
</evidence>
<dbReference type="PROSITE" id="PS51257">
    <property type="entry name" value="PROKAR_LIPOPROTEIN"/>
    <property type="match status" value="1"/>
</dbReference>
<dbReference type="SUPFAM" id="SSF53300">
    <property type="entry name" value="vWA-like"/>
    <property type="match status" value="1"/>
</dbReference>
<sequence length="1360" mass="146787">MKRVSSFFVSVVMFSCIGFSAVGDDLDIYLGTASESATYNPNVLFIMDTSGSMTGKDGTGQSRILRVQNALKEALTSATNIDAGLMRFSDYGGPILFPVSGIDDAIQPELITSTGASSHDASEINGTVNTTANDLVLSSGTNVVTSGMRFTEMNIPQGATIVSAHLRFTSEKFNIAGTTLTISGEASATSTEFSTAYNNLSSRTKTASEVEWISNNDFPSADEIIATPDISSVIQEIVDLPQWCGGDDLNILIEGTSSDAASSREARAFDAGQTGSPQLVVSYDDATATGCISGESVYQVSRSNDNIEENNNGYENTGSELTFSSSYNSYIGVRFQNVNIPQGAEISEAYIELTAYSSYNTNNSSMLIRGVADNDADDFSSGNRYLLRNIGKTSGVTWNMGSFSSGNDYASPDISGVVKEIVDRSGWQSGNAMAFVFSDFTGYRGAYTYSGSQSSAAKLVVKFNGSASPGQTSTVREHLVSKVDELTASGYTPIVDTLYEAVNYYGGRDVDYGLTRGNYNVSNTVRKNTRVSHRSAYLGADAVQPNGCSDDNLSDSDCINEYIPSGATYISPVSDLQCQTNNHIVLLSDGEANNNHSVSLIESLLGESCTGSGGEKCGLNLVKNVSDSDTSVIGRRVITHTIGFAANSTANNFLNQLAVQSGGGFYQADDSTELLEAFNTILRSVKDVNSTFVSPGVAVNQLNRLTHNDELYFALFKPSEGAIWPGNLKRYRLDGENILDQNSLVAVDGDTGFFKDTSHSYWSTLADGSDVREGGTASKMTSNRNLYVFDGAGNIVQSSNELHEDNSDITTALLGVDDELDAEELREVLLKWARGLDVKDNDGDGDTTDYRLQMGDPIHSQPVVVNYGSTDSAILVATNQGMLHSFDAETGEENFGIMPKALLPNLHHFYEDISTFNHVYGLDGEMVLRTVGTSTYLYLGMRRGGRNYYVFDVTQKTSPTVKFVIEGGSTGLEKLGQTWSRPTITKVRYGTQEKNVMIIGGGYDDSQDDKSVRSADAVGNAVYMFDADTGSLLWHASNADADLNLVDMNYSIPGRISVIDRDNDGFADHMYVGDMGGQLFRLDIYNGESGSNFVKGARLADFAGDTAETNRRFYYGPDVSEVALGEELYYAVAMGSGWRASPLDVTVEDNFYMLKDEGVFNRDASGHFTFMSTVYESDLYNATEHLLTSSDEGEQGVAASSFANKAGWYIELTTDGEKVLASPLIIDYKIFFTTYVPAVSSTSLCAPPSGNSRAYLVNLFNANAVSDLNNNGELDSSDRSVELQQTGIAPETKILIEDITSPVVCLGTECASTVISVDNDGNEEACGSAFECLAQNIYGKFERIQRGSWHSETEREDTSR</sequence>
<evidence type="ECO:0000256" key="5">
    <source>
        <dbReference type="ARBA" id="ARBA00022837"/>
    </source>
</evidence>
<evidence type="ECO:0000313" key="9">
    <source>
        <dbReference type="EMBL" id="AMJ75050.1"/>
    </source>
</evidence>
<dbReference type="Pfam" id="PF05567">
    <property type="entry name" value="T4P_PilY1"/>
    <property type="match status" value="1"/>
</dbReference>
<dbReference type="Proteomes" id="UP000056750">
    <property type="component" value="Chromosome"/>
</dbReference>
<evidence type="ECO:0000256" key="6">
    <source>
        <dbReference type="ARBA" id="ARBA00023263"/>
    </source>
</evidence>
<evidence type="ECO:0000259" key="8">
    <source>
        <dbReference type="Pfam" id="PF05567"/>
    </source>
</evidence>
<evidence type="ECO:0000313" key="11">
    <source>
        <dbReference type="Proteomes" id="UP000056750"/>
    </source>
</evidence>
<keyword evidence="7" id="KW-0732">Signal</keyword>
<protein>
    <submittedName>
        <fullName evidence="10">PilC/PilY family type IV pilus protein</fullName>
    </submittedName>
    <submittedName>
        <fullName evidence="9">Pilus assembly protein PilY</fullName>
    </submittedName>
</protein>
<evidence type="ECO:0000313" key="10">
    <source>
        <dbReference type="EMBL" id="MDO6577732.1"/>
    </source>
</evidence>
<dbReference type="KEGG" id="asq:AVL57_14405"/>
<dbReference type="GO" id="GO:0009289">
    <property type="term" value="C:pilus"/>
    <property type="evidence" value="ECO:0007669"/>
    <property type="project" value="UniProtKB-SubCell"/>
</dbReference>
<feature type="domain" description="PilY1 beta-propeller" evidence="8">
    <location>
        <begin position="872"/>
        <end position="1089"/>
    </location>
</feature>
<reference evidence="9 11" key="1">
    <citation type="submission" date="2015-12" db="EMBL/GenBank/DDBJ databases">
        <title>Intraspecies pangenome expansion in the marine bacterium Alteromonas.</title>
        <authorList>
            <person name="Lopez-Perez M."/>
            <person name="Rodriguez-Valera F."/>
        </authorList>
    </citation>
    <scope>NUCLEOTIDE SEQUENCE [LARGE SCALE GENOMIC DNA]</scope>
    <source>
        <strain evidence="9 11">LMG 21861</strain>
    </source>
</reference>
<proteinExistence type="inferred from homology"/>
<dbReference type="EMBL" id="CP013926">
    <property type="protein sequence ID" value="AMJ75050.1"/>
    <property type="molecule type" value="Genomic_DNA"/>
</dbReference>
<keyword evidence="5" id="KW-0106">Calcium</keyword>
<comment type="subcellular location">
    <subcellularLocation>
        <location evidence="1">Fimbrium</location>
    </subcellularLocation>
</comment>
<dbReference type="SUPFAM" id="SSF50998">
    <property type="entry name" value="Quinoprotein alcohol dehydrogenase-like"/>
    <property type="match status" value="1"/>
</dbReference>
<feature type="chain" id="PRO_5043454353" evidence="7">
    <location>
        <begin position="21"/>
        <end position="1360"/>
    </location>
</feature>
<keyword evidence="11" id="KW-1185">Reference proteome</keyword>
<dbReference type="GO" id="GO:0046872">
    <property type="term" value="F:metal ion binding"/>
    <property type="evidence" value="ECO:0007669"/>
    <property type="project" value="UniProtKB-KW"/>
</dbReference>
<evidence type="ECO:0000256" key="7">
    <source>
        <dbReference type="SAM" id="SignalP"/>
    </source>
</evidence>
<dbReference type="InterPro" id="IPR008707">
    <property type="entry name" value="B-propeller_PilY1"/>
</dbReference>